<feature type="chain" id="PRO_5008131736" description="Leucine-rich immune protein (Short)" evidence="4">
    <location>
        <begin position="21"/>
        <end position="458"/>
    </location>
</feature>
<keyword evidence="6" id="KW-1185">Reference proteome</keyword>
<evidence type="ECO:0000256" key="1">
    <source>
        <dbReference type="ARBA" id="ARBA00022614"/>
    </source>
</evidence>
<evidence type="ECO:0000256" key="4">
    <source>
        <dbReference type="SAM" id="SignalP"/>
    </source>
</evidence>
<dbReference type="PANTHER" id="PTHR45617">
    <property type="entry name" value="LEUCINE RICH REPEAT FAMILY PROTEIN"/>
    <property type="match status" value="1"/>
</dbReference>
<reference evidence="5" key="2">
    <citation type="submission" date="2020-05" db="UniProtKB">
        <authorList>
            <consortium name="EnsemblMetazoa"/>
        </authorList>
    </citation>
    <scope>IDENTIFICATION</scope>
    <source>
        <strain evidence="5">Epiroticus2</strain>
    </source>
</reference>
<dbReference type="AlphaFoldDB" id="A0A182PQG9"/>
<evidence type="ECO:0000256" key="3">
    <source>
        <dbReference type="SAM" id="Coils"/>
    </source>
</evidence>
<accession>A0A182PQG9</accession>
<keyword evidence="4" id="KW-0732">Signal</keyword>
<dbReference type="EnsemblMetazoa" id="AEPI009200-RA">
    <property type="protein sequence ID" value="AEPI009200-PA"/>
    <property type="gene ID" value="AEPI009200"/>
</dbReference>
<feature type="coiled-coil region" evidence="3">
    <location>
        <begin position="321"/>
        <end position="377"/>
    </location>
</feature>
<dbReference type="PANTHER" id="PTHR45617:SF165">
    <property type="entry name" value="COMMON DPR-INTERACTING PROTEIN-RELATED"/>
    <property type="match status" value="1"/>
</dbReference>
<dbReference type="VEuPathDB" id="VectorBase:AEPI009200"/>
<keyword evidence="1" id="KW-0433">Leucine-rich repeat</keyword>
<sequence length="458" mass="51349">MDRCVLVLLLAFLTSYGVMGATLICTKPKGPTCIIKSLPSDSDSTSLQFPDLSKRTVLRIAEGKLSNLTEQLAAKLPVRELWLQGLELKSAFVAANFEKLYLRNNKLETLLTQSDPSSVSSTALKVLDVSNNMLKNCTQLAPFHQLEELYLDENQLTELRMELFVKMTQLRILSAARNGIVQIVPPTSGLEMHELTTLSLAHNRLATLQMTSWELPSLQTLLLNNNSLTEVEGLDGFERFYELQKLELAGNRWSCGWLQHALEKVRVAAAHSSPDSDGVRLDRSVDDSAGCSIDKVHGICCSFTTAVAASSKPMELFLPEIDRVREAIVQIDRRHEALRAAQAEQLKHLSATLQNALDEYLAQVTQQEDESVQLKRRAASVHSKVDQLEKSFARLDSEATTAGEVEQQRKRLLHFMVDMINKLLQQAIETDRLWVQANGARIEHDRRMETSPTSTREE</sequence>
<dbReference type="STRING" id="199890.A0A182PQG9"/>
<keyword evidence="3" id="KW-0175">Coiled coil</keyword>
<reference evidence="6" key="1">
    <citation type="submission" date="2013-03" db="EMBL/GenBank/DDBJ databases">
        <title>The Genome Sequence of Anopheles epiroticus epiroticus2.</title>
        <authorList>
            <consortium name="The Broad Institute Genomics Platform"/>
            <person name="Neafsey D.E."/>
            <person name="Howell P."/>
            <person name="Walker B."/>
            <person name="Young S.K."/>
            <person name="Zeng Q."/>
            <person name="Gargeya S."/>
            <person name="Fitzgerald M."/>
            <person name="Haas B."/>
            <person name="Abouelleil A."/>
            <person name="Allen A.W."/>
            <person name="Alvarado L."/>
            <person name="Arachchi H.M."/>
            <person name="Berlin A.M."/>
            <person name="Chapman S.B."/>
            <person name="Gainer-Dewar J."/>
            <person name="Goldberg J."/>
            <person name="Griggs A."/>
            <person name="Gujja S."/>
            <person name="Hansen M."/>
            <person name="Howarth C."/>
            <person name="Imamovic A."/>
            <person name="Ireland A."/>
            <person name="Larimer J."/>
            <person name="McCowan C."/>
            <person name="Murphy C."/>
            <person name="Pearson M."/>
            <person name="Poon T.W."/>
            <person name="Priest M."/>
            <person name="Roberts A."/>
            <person name="Saif S."/>
            <person name="Shea T."/>
            <person name="Sisk P."/>
            <person name="Sykes S."/>
            <person name="Wortman J."/>
            <person name="Nusbaum C."/>
            <person name="Birren B."/>
        </authorList>
    </citation>
    <scope>NUCLEOTIDE SEQUENCE [LARGE SCALE GENOMIC DNA]</scope>
    <source>
        <strain evidence="6">Epiroticus2</strain>
    </source>
</reference>
<dbReference type="SMART" id="SM00369">
    <property type="entry name" value="LRR_TYP"/>
    <property type="match status" value="3"/>
</dbReference>
<dbReference type="InterPro" id="IPR003591">
    <property type="entry name" value="Leu-rich_rpt_typical-subtyp"/>
</dbReference>
<dbReference type="Gene3D" id="3.80.10.10">
    <property type="entry name" value="Ribonuclease Inhibitor"/>
    <property type="match status" value="1"/>
</dbReference>
<organism evidence="5 6">
    <name type="scientific">Anopheles epiroticus</name>
    <dbReference type="NCBI Taxonomy" id="199890"/>
    <lineage>
        <taxon>Eukaryota</taxon>
        <taxon>Metazoa</taxon>
        <taxon>Ecdysozoa</taxon>
        <taxon>Arthropoda</taxon>
        <taxon>Hexapoda</taxon>
        <taxon>Insecta</taxon>
        <taxon>Pterygota</taxon>
        <taxon>Neoptera</taxon>
        <taxon>Endopterygota</taxon>
        <taxon>Diptera</taxon>
        <taxon>Nematocera</taxon>
        <taxon>Culicoidea</taxon>
        <taxon>Culicidae</taxon>
        <taxon>Anophelinae</taxon>
        <taxon>Anopheles</taxon>
    </lineage>
</organism>
<evidence type="ECO:0000256" key="2">
    <source>
        <dbReference type="ARBA" id="ARBA00022737"/>
    </source>
</evidence>
<evidence type="ECO:0008006" key="7">
    <source>
        <dbReference type="Google" id="ProtNLM"/>
    </source>
</evidence>
<evidence type="ECO:0000313" key="6">
    <source>
        <dbReference type="Proteomes" id="UP000075885"/>
    </source>
</evidence>
<dbReference type="Pfam" id="PF13855">
    <property type="entry name" value="LRR_8"/>
    <property type="match status" value="1"/>
</dbReference>
<dbReference type="InterPro" id="IPR001611">
    <property type="entry name" value="Leu-rich_rpt"/>
</dbReference>
<keyword evidence="2" id="KW-0677">Repeat</keyword>
<name>A0A182PQG9_9DIPT</name>
<dbReference type="PROSITE" id="PS51450">
    <property type="entry name" value="LRR"/>
    <property type="match status" value="1"/>
</dbReference>
<proteinExistence type="predicted"/>
<dbReference type="Proteomes" id="UP000075885">
    <property type="component" value="Unassembled WGS sequence"/>
</dbReference>
<evidence type="ECO:0000313" key="5">
    <source>
        <dbReference type="EnsemblMetazoa" id="AEPI009200-PA"/>
    </source>
</evidence>
<protein>
    <recommendedName>
        <fullName evidence="7">Leucine-rich immune protein (Short)</fullName>
    </recommendedName>
</protein>
<dbReference type="InterPro" id="IPR032675">
    <property type="entry name" value="LRR_dom_sf"/>
</dbReference>
<feature type="signal peptide" evidence="4">
    <location>
        <begin position="1"/>
        <end position="20"/>
    </location>
</feature>
<dbReference type="SUPFAM" id="SSF52058">
    <property type="entry name" value="L domain-like"/>
    <property type="match status" value="1"/>
</dbReference>